<dbReference type="PROSITE" id="PS00648">
    <property type="entry name" value="RIBONUCLEASE_P"/>
    <property type="match status" value="1"/>
</dbReference>
<evidence type="ECO:0000256" key="1">
    <source>
        <dbReference type="ARBA" id="ARBA00002663"/>
    </source>
</evidence>
<dbReference type="InterPro" id="IPR000100">
    <property type="entry name" value="RNase_P"/>
</dbReference>
<sequence length="135" mass="16090">MGKTFTKEERLCSKRLIDDLFHNSFSFVLYPYRIVFQPKPSEDHVSPAQSILSVSKRRFKRAVDRNAVKRRMREAFRLQKEELYLFLQEHSLNLLVAFQYVGKEQLPYAYMYERMGLTITKLKDEITNSYLGKPD</sequence>
<reference evidence="7 8" key="1">
    <citation type="submission" date="2017-04" db="EMBL/GenBank/DDBJ databases">
        <authorList>
            <person name="Afonso C.L."/>
            <person name="Miller P.J."/>
            <person name="Scott M.A."/>
            <person name="Spackman E."/>
            <person name="Goraichik I."/>
            <person name="Dimitrov K.M."/>
            <person name="Suarez D.L."/>
            <person name="Swayne D.E."/>
        </authorList>
    </citation>
    <scope>NUCLEOTIDE SEQUENCE [LARGE SCALE GENOMIC DNA]</scope>
    <source>
        <strain evidence="7 8">DSM 22418</strain>
    </source>
</reference>
<accession>A0A1X7IZW6</accession>
<dbReference type="Pfam" id="PF00825">
    <property type="entry name" value="Ribonuclease_P"/>
    <property type="match status" value="1"/>
</dbReference>
<evidence type="ECO:0000313" key="8">
    <source>
        <dbReference type="Proteomes" id="UP000192980"/>
    </source>
</evidence>
<dbReference type="GO" id="GO:0008033">
    <property type="term" value="P:tRNA processing"/>
    <property type="evidence" value="ECO:0007669"/>
    <property type="project" value="UniProtKB-KW"/>
</dbReference>
<comment type="function">
    <text evidence="1">RNaseP catalyzes the removal of the 5'-leader sequence from pre-tRNA to produce the mature 5'-terminus. It can also cleave other RNA substrates such as 4.5S RNA. The protein component plays an auxiliary but essential role in vivo by binding to the 5'-leader sequence and broadening the substrate specificity of the ribozyme.</text>
</comment>
<evidence type="ECO:0000256" key="6">
    <source>
        <dbReference type="ARBA" id="ARBA00022884"/>
    </source>
</evidence>
<dbReference type="EMBL" id="FXAU01000002">
    <property type="protein sequence ID" value="SMG20730.1"/>
    <property type="molecule type" value="Genomic_DNA"/>
</dbReference>
<dbReference type="RefSeq" id="WP_085472141.1">
    <property type="nucleotide sequence ID" value="NZ_FXAU01000002.1"/>
</dbReference>
<dbReference type="InterPro" id="IPR014721">
    <property type="entry name" value="Ribsml_uS5_D2-typ_fold_subgr"/>
</dbReference>
<evidence type="ECO:0000256" key="3">
    <source>
        <dbReference type="ARBA" id="ARBA00022722"/>
    </source>
</evidence>
<name>A0A1X7IZW6_9SPHI</name>
<dbReference type="AlphaFoldDB" id="A0A1X7IZW6"/>
<evidence type="ECO:0000256" key="2">
    <source>
        <dbReference type="ARBA" id="ARBA00022694"/>
    </source>
</evidence>
<keyword evidence="6" id="KW-0694">RNA-binding</keyword>
<organism evidence="7 8">
    <name type="scientific">Sphingobacterium psychroaquaticum</name>
    <dbReference type="NCBI Taxonomy" id="561061"/>
    <lineage>
        <taxon>Bacteria</taxon>
        <taxon>Pseudomonadati</taxon>
        <taxon>Bacteroidota</taxon>
        <taxon>Sphingobacteriia</taxon>
        <taxon>Sphingobacteriales</taxon>
        <taxon>Sphingobacteriaceae</taxon>
        <taxon>Sphingobacterium</taxon>
    </lineage>
</organism>
<protein>
    <submittedName>
        <fullName evidence="7">Ribonuclease P protein component</fullName>
    </submittedName>
</protein>
<dbReference type="Gene3D" id="3.30.230.10">
    <property type="match status" value="1"/>
</dbReference>
<gene>
    <name evidence="7" type="ORF">SAMN05660862_1278</name>
</gene>
<dbReference type="Proteomes" id="UP000192980">
    <property type="component" value="Unassembled WGS sequence"/>
</dbReference>
<evidence type="ECO:0000313" key="7">
    <source>
        <dbReference type="EMBL" id="SMG20730.1"/>
    </source>
</evidence>
<dbReference type="GO" id="GO:0004526">
    <property type="term" value="F:ribonuclease P activity"/>
    <property type="evidence" value="ECO:0007669"/>
    <property type="project" value="InterPro"/>
</dbReference>
<keyword evidence="4" id="KW-0255">Endonuclease</keyword>
<evidence type="ECO:0000256" key="4">
    <source>
        <dbReference type="ARBA" id="ARBA00022759"/>
    </source>
</evidence>
<keyword evidence="5" id="KW-0378">Hydrolase</keyword>
<dbReference type="InterPro" id="IPR020568">
    <property type="entry name" value="Ribosomal_Su5_D2-typ_SF"/>
</dbReference>
<keyword evidence="8" id="KW-1185">Reference proteome</keyword>
<evidence type="ECO:0000256" key="5">
    <source>
        <dbReference type="ARBA" id="ARBA00022801"/>
    </source>
</evidence>
<dbReference type="InterPro" id="IPR020539">
    <property type="entry name" value="RNase_P_CS"/>
</dbReference>
<dbReference type="GO" id="GO:0000049">
    <property type="term" value="F:tRNA binding"/>
    <property type="evidence" value="ECO:0007669"/>
    <property type="project" value="InterPro"/>
</dbReference>
<dbReference type="STRING" id="561061.SAMN05660862_1278"/>
<dbReference type="SUPFAM" id="SSF54211">
    <property type="entry name" value="Ribosomal protein S5 domain 2-like"/>
    <property type="match status" value="1"/>
</dbReference>
<keyword evidence="2" id="KW-0819">tRNA processing</keyword>
<keyword evidence="3" id="KW-0540">Nuclease</keyword>
<proteinExistence type="predicted"/>